<dbReference type="Pfam" id="PF00583">
    <property type="entry name" value="Acetyltransf_1"/>
    <property type="match status" value="1"/>
</dbReference>
<evidence type="ECO:0000313" key="4">
    <source>
        <dbReference type="EMBL" id="OMD42086.1"/>
    </source>
</evidence>
<name>A0A1R0Y417_9BACL</name>
<dbReference type="Gene3D" id="3.40.630.30">
    <property type="match status" value="1"/>
</dbReference>
<dbReference type="PANTHER" id="PTHR43877:SF2">
    <property type="entry name" value="AMINOALKYLPHOSPHONATE N-ACETYLTRANSFERASE-RELATED"/>
    <property type="match status" value="1"/>
</dbReference>
<feature type="domain" description="N-acetyltransferase" evidence="3">
    <location>
        <begin position="14"/>
        <end position="160"/>
    </location>
</feature>
<dbReference type="RefSeq" id="WP_076118333.1">
    <property type="nucleotide sequence ID" value="NZ_MPTC01000005.1"/>
</dbReference>
<dbReference type="PANTHER" id="PTHR43877">
    <property type="entry name" value="AMINOALKYLPHOSPHONATE N-ACETYLTRANSFERASE-RELATED-RELATED"/>
    <property type="match status" value="1"/>
</dbReference>
<dbReference type="GO" id="GO:0016747">
    <property type="term" value="F:acyltransferase activity, transferring groups other than amino-acyl groups"/>
    <property type="evidence" value="ECO:0007669"/>
    <property type="project" value="InterPro"/>
</dbReference>
<dbReference type="CDD" id="cd04301">
    <property type="entry name" value="NAT_SF"/>
    <property type="match status" value="1"/>
</dbReference>
<dbReference type="SUPFAM" id="SSF55729">
    <property type="entry name" value="Acyl-CoA N-acyltransferases (Nat)"/>
    <property type="match status" value="1"/>
</dbReference>
<evidence type="ECO:0000256" key="2">
    <source>
        <dbReference type="ARBA" id="ARBA00023315"/>
    </source>
</evidence>
<reference evidence="4 5" key="1">
    <citation type="submission" date="2016-10" db="EMBL/GenBank/DDBJ databases">
        <title>Paenibacillus species isolates.</title>
        <authorList>
            <person name="Beno S.M."/>
        </authorList>
    </citation>
    <scope>NUCLEOTIDE SEQUENCE [LARGE SCALE GENOMIC DNA]</scope>
    <source>
        <strain evidence="4 5">FSL H7-0710</strain>
    </source>
</reference>
<proteinExistence type="predicted"/>
<dbReference type="EMBL" id="MPTC01000005">
    <property type="protein sequence ID" value="OMD42086.1"/>
    <property type="molecule type" value="Genomic_DNA"/>
</dbReference>
<gene>
    <name evidence="4" type="ORF">BSK52_08220</name>
</gene>
<protein>
    <recommendedName>
        <fullName evidence="3">N-acetyltransferase domain-containing protein</fullName>
    </recommendedName>
</protein>
<comment type="caution">
    <text evidence="4">The sequence shown here is derived from an EMBL/GenBank/DDBJ whole genome shotgun (WGS) entry which is preliminary data.</text>
</comment>
<dbReference type="Proteomes" id="UP000187439">
    <property type="component" value="Unassembled WGS sequence"/>
</dbReference>
<dbReference type="AlphaFoldDB" id="A0A1R0Y417"/>
<accession>A0A1R0Y417</accession>
<sequence>MNYSYRKAVSTDYATICAFPKDSTEVFFMSPKLEYPLTSEQLEQAAQGRDKQTVILNEHDQVIGYANLYYQQEQELYWLGNVIISPDYRGKGAAEYLIHTMLAAAKEDLQLHELHLVCHNVNTKGMLLYSRLGFKPYEIVKRTGPQETTIAGIFMKIELT</sequence>
<keyword evidence="1" id="KW-0808">Transferase</keyword>
<dbReference type="PROSITE" id="PS51186">
    <property type="entry name" value="GNAT"/>
    <property type="match status" value="1"/>
</dbReference>
<dbReference type="InterPro" id="IPR050832">
    <property type="entry name" value="Bact_Acetyltransf"/>
</dbReference>
<dbReference type="InterPro" id="IPR000182">
    <property type="entry name" value="GNAT_dom"/>
</dbReference>
<evidence type="ECO:0000256" key="1">
    <source>
        <dbReference type="ARBA" id="ARBA00022679"/>
    </source>
</evidence>
<keyword evidence="2" id="KW-0012">Acyltransferase</keyword>
<organism evidence="4 5">
    <name type="scientific">Paenibacillus odorifer</name>
    <dbReference type="NCBI Taxonomy" id="189426"/>
    <lineage>
        <taxon>Bacteria</taxon>
        <taxon>Bacillati</taxon>
        <taxon>Bacillota</taxon>
        <taxon>Bacilli</taxon>
        <taxon>Bacillales</taxon>
        <taxon>Paenibacillaceae</taxon>
        <taxon>Paenibacillus</taxon>
    </lineage>
</organism>
<dbReference type="InterPro" id="IPR016181">
    <property type="entry name" value="Acyl_CoA_acyltransferase"/>
</dbReference>
<evidence type="ECO:0000259" key="3">
    <source>
        <dbReference type="PROSITE" id="PS51186"/>
    </source>
</evidence>
<evidence type="ECO:0000313" key="5">
    <source>
        <dbReference type="Proteomes" id="UP000187439"/>
    </source>
</evidence>